<gene>
    <name evidence="9" type="ORF">Acr_00g0021980</name>
</gene>
<dbReference type="InterPro" id="IPR043573">
    <property type="entry name" value="Fig4-like"/>
</dbReference>
<evidence type="ECO:0000256" key="6">
    <source>
        <dbReference type="ARBA" id="ARBA00023464"/>
    </source>
</evidence>
<comment type="subunit">
    <text evidence="6">Component of the PI(3,5)P2 regulatory complex at least composed of ATG18, SAC/FIG4, FAB1 and VAC14.</text>
</comment>
<accession>A0A7J0DCP6</accession>
<dbReference type="Proteomes" id="UP000585474">
    <property type="component" value="Unassembled WGS sequence"/>
</dbReference>
<evidence type="ECO:0000256" key="7">
    <source>
        <dbReference type="SAM" id="MobiDB-lite"/>
    </source>
</evidence>
<keyword evidence="4" id="KW-0472">Membrane</keyword>
<dbReference type="EMBL" id="BJWL01000161">
    <property type="protein sequence ID" value="GFS32319.1"/>
    <property type="molecule type" value="Genomic_DNA"/>
</dbReference>
<proteinExistence type="predicted"/>
<dbReference type="GO" id="GO:0005774">
    <property type="term" value="C:vacuolar membrane"/>
    <property type="evidence" value="ECO:0007669"/>
    <property type="project" value="UniProtKB-SubCell"/>
</dbReference>
<dbReference type="InterPro" id="IPR002013">
    <property type="entry name" value="SAC_dom"/>
</dbReference>
<evidence type="ECO:0000256" key="3">
    <source>
        <dbReference type="ARBA" id="ARBA00022801"/>
    </source>
</evidence>
<dbReference type="GO" id="GO:0043813">
    <property type="term" value="F:phosphatidylinositol-3,5-bisphosphate 5-phosphatase activity"/>
    <property type="evidence" value="ECO:0007669"/>
    <property type="project" value="InterPro"/>
</dbReference>
<name>A0A7J0DCP6_9ERIC</name>
<evidence type="ECO:0000256" key="5">
    <source>
        <dbReference type="ARBA" id="ARBA00023337"/>
    </source>
</evidence>
<comment type="subcellular location">
    <subcellularLocation>
        <location evidence="1">Vacuole membrane</location>
        <topology evidence="1">Peripheral membrane protein</topology>
    </subcellularLocation>
</comment>
<evidence type="ECO:0000313" key="9">
    <source>
        <dbReference type="EMBL" id="GFS32319.1"/>
    </source>
</evidence>
<feature type="region of interest" description="Disordered" evidence="7">
    <location>
        <begin position="34"/>
        <end position="79"/>
    </location>
</feature>
<evidence type="ECO:0000259" key="8">
    <source>
        <dbReference type="Pfam" id="PF02383"/>
    </source>
</evidence>
<evidence type="ECO:0000313" key="10">
    <source>
        <dbReference type="Proteomes" id="UP000585474"/>
    </source>
</evidence>
<keyword evidence="3" id="KW-0378">Hydrolase</keyword>
<evidence type="ECO:0000256" key="2">
    <source>
        <dbReference type="ARBA" id="ARBA00022554"/>
    </source>
</evidence>
<dbReference type="OrthoDB" id="405996at2759"/>
<dbReference type="AlphaFoldDB" id="A0A7J0DCP6"/>
<sequence length="314" mass="35040">MNTVVVRIKWVGKVFRTVELDREVGARGGEWGCGGSKTRDKGVRDAEEGDWATGRVETAAASGGGEEVAPPTTDTSKSPRVAEAVHTQSSASLTARYDARGMPLSNIDIDFISYDIGKLQWRNQTIPPNYRNLSAPPPKFTPANDPEADPYSYSLEKFRLYETKARFYIIGSDRNKRFFRVLKIDRMEPSDLNISEDPVVYSPQEVKSLLQRIAEGNRATGGLTPARKVYGIAGCIKFIESYYLIMVTKRRQIGYICGHAIYSIDESQLITIPHASIQTDIAHSKNELRSKFSYLLFTRATTSCCACVDEIYVV</sequence>
<dbReference type="PANTHER" id="PTHR45738">
    <property type="entry name" value="POLYPHOSPHOINOSITIDE PHOSPHATASE"/>
    <property type="match status" value="1"/>
</dbReference>
<keyword evidence="2" id="KW-0926">Vacuole</keyword>
<reference evidence="10" key="1">
    <citation type="submission" date="2019-07" db="EMBL/GenBank/DDBJ databases">
        <title>De Novo Assembly of kiwifruit Actinidia rufa.</title>
        <authorList>
            <person name="Sugita-Konishi S."/>
            <person name="Sato K."/>
            <person name="Mori E."/>
            <person name="Abe Y."/>
            <person name="Kisaki G."/>
            <person name="Hamano K."/>
            <person name="Suezawa K."/>
            <person name="Otani M."/>
            <person name="Fukuda T."/>
            <person name="Manabe T."/>
            <person name="Gomi K."/>
            <person name="Tabuchi M."/>
            <person name="Akimitsu K."/>
            <person name="Kataoka I."/>
        </authorList>
    </citation>
    <scope>NUCLEOTIDE SEQUENCE [LARGE SCALE GENOMIC DNA]</scope>
    <source>
        <strain evidence="10">cv. Fuchu</strain>
    </source>
</reference>
<protein>
    <submittedName>
        <fullName evidence="9">Phosphoinositide phosphatase family protein</fullName>
    </submittedName>
</protein>
<keyword evidence="10" id="KW-1185">Reference proteome</keyword>
<dbReference type="Pfam" id="PF02383">
    <property type="entry name" value="Syja_N"/>
    <property type="match status" value="1"/>
</dbReference>
<comment type="catalytic activity">
    <reaction evidence="5">
        <text>a 1,2-diacyl-sn-glycero-3-phospho-(1D-myo-inositol-3,5-bisphosphate) + H2O = a 1,2-diacyl-sn-glycero-3-phospho-(1D-myo-inositol-3-phosphate) + phosphate</text>
        <dbReference type="Rhea" id="RHEA:32955"/>
        <dbReference type="ChEBI" id="CHEBI:15377"/>
        <dbReference type="ChEBI" id="CHEBI:43474"/>
        <dbReference type="ChEBI" id="CHEBI:57923"/>
        <dbReference type="ChEBI" id="CHEBI:58088"/>
    </reaction>
</comment>
<dbReference type="PANTHER" id="PTHR45738:SF5">
    <property type="entry name" value="POLYPHOSPHOINOSITIDE PHOSPHATASE"/>
    <property type="match status" value="1"/>
</dbReference>
<feature type="compositionally biased region" description="Basic and acidic residues" evidence="7">
    <location>
        <begin position="37"/>
        <end position="46"/>
    </location>
</feature>
<evidence type="ECO:0000256" key="1">
    <source>
        <dbReference type="ARBA" id="ARBA00004148"/>
    </source>
</evidence>
<comment type="caution">
    <text evidence="9">The sequence shown here is derived from an EMBL/GenBank/DDBJ whole genome shotgun (WGS) entry which is preliminary data.</text>
</comment>
<evidence type="ECO:0000256" key="4">
    <source>
        <dbReference type="ARBA" id="ARBA00023136"/>
    </source>
</evidence>
<dbReference type="GO" id="GO:0046856">
    <property type="term" value="P:phosphatidylinositol dephosphorylation"/>
    <property type="evidence" value="ECO:0007669"/>
    <property type="project" value="InterPro"/>
</dbReference>
<feature type="domain" description="SAC" evidence="8">
    <location>
        <begin position="230"/>
        <end position="291"/>
    </location>
</feature>
<organism evidence="9 10">
    <name type="scientific">Actinidia rufa</name>
    <dbReference type="NCBI Taxonomy" id="165716"/>
    <lineage>
        <taxon>Eukaryota</taxon>
        <taxon>Viridiplantae</taxon>
        <taxon>Streptophyta</taxon>
        <taxon>Embryophyta</taxon>
        <taxon>Tracheophyta</taxon>
        <taxon>Spermatophyta</taxon>
        <taxon>Magnoliopsida</taxon>
        <taxon>eudicotyledons</taxon>
        <taxon>Gunneridae</taxon>
        <taxon>Pentapetalae</taxon>
        <taxon>asterids</taxon>
        <taxon>Ericales</taxon>
        <taxon>Actinidiaceae</taxon>
        <taxon>Actinidia</taxon>
    </lineage>
</organism>